<dbReference type="STRING" id="1094619.G4ZE26"/>
<evidence type="ECO:0008006" key="4">
    <source>
        <dbReference type="Google" id="ProtNLM"/>
    </source>
</evidence>
<sequence length="271" mass="30897">IKQCRNAIKHIARREKKRRRRKSNKLQRQLRENATSRTQLLTALVQDVRDRSAARFGRHLERTQADIRWLFKRTAVWERDQTVSAIQAPSGETFDESHAIPERCSRVWATIMGQRHSCLTPQQMEVALKAFATVPLERRVQVEDNKRLLAPITEDDLPAAVADLQRSKAGGEDGLNNDFYLDLAASMIPRLVTVCNDLLQGSPPPDSFLKAVVVPLRKKGDSPNALDYRPISLLQTSYKLFAKVLATRLQRFLGRLLNKFSFTAGKWTGPW</sequence>
<evidence type="ECO:0000313" key="2">
    <source>
        <dbReference type="EMBL" id="EGZ16947.1"/>
    </source>
</evidence>
<reference evidence="2 3" key="1">
    <citation type="journal article" date="2006" name="Science">
        <title>Phytophthora genome sequences uncover evolutionary origins and mechanisms of pathogenesis.</title>
        <authorList>
            <person name="Tyler B.M."/>
            <person name="Tripathy S."/>
            <person name="Zhang X."/>
            <person name="Dehal P."/>
            <person name="Jiang R.H."/>
            <person name="Aerts A."/>
            <person name="Arredondo F.D."/>
            <person name="Baxter L."/>
            <person name="Bensasson D."/>
            <person name="Beynon J.L."/>
            <person name="Chapman J."/>
            <person name="Damasceno C.M."/>
            <person name="Dorrance A.E."/>
            <person name="Dou D."/>
            <person name="Dickerman A.W."/>
            <person name="Dubchak I.L."/>
            <person name="Garbelotto M."/>
            <person name="Gijzen M."/>
            <person name="Gordon S.G."/>
            <person name="Govers F."/>
            <person name="Grunwald N.J."/>
            <person name="Huang W."/>
            <person name="Ivors K.L."/>
            <person name="Jones R.W."/>
            <person name="Kamoun S."/>
            <person name="Krampis K."/>
            <person name="Lamour K.H."/>
            <person name="Lee M.K."/>
            <person name="McDonald W.H."/>
            <person name="Medina M."/>
            <person name="Meijer H.J."/>
            <person name="Nordberg E.K."/>
            <person name="Maclean D.J."/>
            <person name="Ospina-Giraldo M.D."/>
            <person name="Morris P.F."/>
            <person name="Phuntumart V."/>
            <person name="Putnam N.H."/>
            <person name="Rash S."/>
            <person name="Rose J.K."/>
            <person name="Sakihama Y."/>
            <person name="Salamov A.A."/>
            <person name="Savidor A."/>
            <person name="Scheuring C.F."/>
            <person name="Smith B.M."/>
            <person name="Sobral B.W."/>
            <person name="Terry A."/>
            <person name="Torto-Alalibo T.A."/>
            <person name="Win J."/>
            <person name="Xu Z."/>
            <person name="Zhang H."/>
            <person name="Grigoriev I.V."/>
            <person name="Rokhsar D.S."/>
            <person name="Boore J.L."/>
        </authorList>
    </citation>
    <scope>NUCLEOTIDE SEQUENCE [LARGE SCALE GENOMIC DNA]</scope>
    <source>
        <strain evidence="2 3">P6497</strain>
    </source>
</reference>
<dbReference type="InParanoid" id="G4ZE26"/>
<dbReference type="GeneID" id="20657653"/>
<protein>
    <recommendedName>
        <fullName evidence="4">Reverse transcriptase domain-containing protein</fullName>
    </recommendedName>
</protein>
<dbReference type="RefSeq" id="XP_009526005.1">
    <property type="nucleotide sequence ID" value="XM_009527710.1"/>
</dbReference>
<keyword evidence="3" id="KW-1185">Reference proteome</keyword>
<dbReference type="KEGG" id="psoj:PHYSODRAFT_499085"/>
<dbReference type="PANTHER" id="PTHR19446">
    <property type="entry name" value="REVERSE TRANSCRIPTASES"/>
    <property type="match status" value="1"/>
</dbReference>
<feature type="compositionally biased region" description="Basic residues" evidence="1">
    <location>
        <begin position="12"/>
        <end position="25"/>
    </location>
</feature>
<accession>G4ZE26</accession>
<evidence type="ECO:0000256" key="1">
    <source>
        <dbReference type="SAM" id="MobiDB-lite"/>
    </source>
</evidence>
<dbReference type="Proteomes" id="UP000002640">
    <property type="component" value="Unassembled WGS sequence"/>
</dbReference>
<dbReference type="AlphaFoldDB" id="G4ZE26"/>
<organism evidence="2 3">
    <name type="scientific">Phytophthora sojae (strain P6497)</name>
    <name type="common">Soybean stem and root rot agent</name>
    <name type="synonym">Phytophthora megasperma f. sp. glycines</name>
    <dbReference type="NCBI Taxonomy" id="1094619"/>
    <lineage>
        <taxon>Eukaryota</taxon>
        <taxon>Sar</taxon>
        <taxon>Stramenopiles</taxon>
        <taxon>Oomycota</taxon>
        <taxon>Peronosporomycetes</taxon>
        <taxon>Peronosporales</taxon>
        <taxon>Peronosporaceae</taxon>
        <taxon>Phytophthora</taxon>
    </lineage>
</organism>
<proteinExistence type="predicted"/>
<dbReference type="EMBL" id="JH159154">
    <property type="protein sequence ID" value="EGZ16947.1"/>
    <property type="molecule type" value="Genomic_DNA"/>
</dbReference>
<feature type="non-terminal residue" evidence="2">
    <location>
        <position position="1"/>
    </location>
</feature>
<feature type="region of interest" description="Disordered" evidence="1">
    <location>
        <begin position="12"/>
        <end position="32"/>
    </location>
</feature>
<gene>
    <name evidence="2" type="ORF">PHYSODRAFT_499085</name>
</gene>
<name>G4ZE26_PHYSP</name>
<evidence type="ECO:0000313" key="3">
    <source>
        <dbReference type="Proteomes" id="UP000002640"/>
    </source>
</evidence>